<dbReference type="Proteomes" id="UP000556165">
    <property type="component" value="Unassembled WGS sequence"/>
</dbReference>
<sequence length="64" mass="6948">RHVIRHICASIAVLSVPNEIKTDNGPAYVSQCFGHCCTQWGIRKSTGIPYSPTGQAIVERAHAT</sequence>
<proteinExistence type="predicted"/>
<dbReference type="GO" id="GO:0015074">
    <property type="term" value="P:DNA integration"/>
    <property type="evidence" value="ECO:0007669"/>
    <property type="project" value="InterPro"/>
</dbReference>
<evidence type="ECO:0000313" key="9">
    <source>
        <dbReference type="Proteomes" id="UP000556165"/>
    </source>
</evidence>
<evidence type="ECO:0000256" key="3">
    <source>
        <dbReference type="ARBA" id="ARBA00022722"/>
    </source>
</evidence>
<dbReference type="PROSITE" id="PS50994">
    <property type="entry name" value="INTEGRASE"/>
    <property type="match status" value="1"/>
</dbReference>
<keyword evidence="4" id="KW-0255">Endonuclease</keyword>
<dbReference type="SUPFAM" id="SSF53098">
    <property type="entry name" value="Ribonuclease H-like"/>
    <property type="match status" value="1"/>
</dbReference>
<evidence type="ECO:0000256" key="2">
    <source>
        <dbReference type="ARBA" id="ARBA00022695"/>
    </source>
</evidence>
<comment type="caution">
    <text evidence="8">The sequence shown here is derived from an EMBL/GenBank/DDBJ whole genome shotgun (WGS) entry which is preliminary data.</text>
</comment>
<feature type="non-terminal residue" evidence="8">
    <location>
        <position position="1"/>
    </location>
</feature>
<keyword evidence="3" id="KW-0540">Nuclease</keyword>
<evidence type="ECO:0000256" key="1">
    <source>
        <dbReference type="ARBA" id="ARBA00022679"/>
    </source>
</evidence>
<dbReference type="EMBL" id="VZZW01002050">
    <property type="protein sequence ID" value="NXW36951.1"/>
    <property type="molecule type" value="Genomic_DNA"/>
</dbReference>
<keyword evidence="6" id="KW-0695">RNA-directed DNA polymerase</keyword>
<gene>
    <name evidence="8" type="primary">Ervk18_0</name>
    <name evidence="8" type="ORF">PHASIM_R14629</name>
</gene>
<evidence type="ECO:0000313" key="8">
    <source>
        <dbReference type="EMBL" id="NXW36951.1"/>
    </source>
</evidence>
<dbReference type="AlphaFoldDB" id="A0A7L4BH20"/>
<organism evidence="8 9">
    <name type="scientific">Phaetusa simplex</name>
    <name type="common">large-billed tern</name>
    <dbReference type="NCBI Taxonomy" id="297813"/>
    <lineage>
        <taxon>Eukaryota</taxon>
        <taxon>Metazoa</taxon>
        <taxon>Chordata</taxon>
        <taxon>Craniata</taxon>
        <taxon>Vertebrata</taxon>
        <taxon>Euteleostomi</taxon>
        <taxon>Archelosauria</taxon>
        <taxon>Archosauria</taxon>
        <taxon>Dinosauria</taxon>
        <taxon>Saurischia</taxon>
        <taxon>Theropoda</taxon>
        <taxon>Coelurosauria</taxon>
        <taxon>Aves</taxon>
        <taxon>Neognathae</taxon>
        <taxon>Neoaves</taxon>
        <taxon>Charadriiformes</taxon>
        <taxon>Laridae</taxon>
        <taxon>Phaetusa</taxon>
    </lineage>
</organism>
<evidence type="ECO:0000256" key="6">
    <source>
        <dbReference type="ARBA" id="ARBA00022918"/>
    </source>
</evidence>
<accession>A0A7L4BH20</accession>
<dbReference type="InterPro" id="IPR001584">
    <property type="entry name" value="Integrase_cat-core"/>
</dbReference>
<dbReference type="GO" id="GO:0016787">
    <property type="term" value="F:hydrolase activity"/>
    <property type="evidence" value="ECO:0007669"/>
    <property type="project" value="UniProtKB-KW"/>
</dbReference>
<evidence type="ECO:0000256" key="4">
    <source>
        <dbReference type="ARBA" id="ARBA00022759"/>
    </source>
</evidence>
<dbReference type="PANTHER" id="PTHR41694:SF3">
    <property type="entry name" value="RNA-DIRECTED DNA POLYMERASE-RELATED"/>
    <property type="match status" value="1"/>
</dbReference>
<keyword evidence="1" id="KW-0808">Transferase</keyword>
<dbReference type="GO" id="GO:0035613">
    <property type="term" value="F:RNA stem-loop binding"/>
    <property type="evidence" value="ECO:0007669"/>
    <property type="project" value="TreeGrafter"/>
</dbReference>
<protein>
    <submittedName>
        <fullName evidence="8">POK18 protein</fullName>
    </submittedName>
</protein>
<dbReference type="PANTHER" id="PTHR41694">
    <property type="entry name" value="ENDOGENOUS RETROVIRUS GROUP K MEMBER POL PROTEIN"/>
    <property type="match status" value="1"/>
</dbReference>
<evidence type="ECO:0000256" key="5">
    <source>
        <dbReference type="ARBA" id="ARBA00022801"/>
    </source>
</evidence>
<dbReference type="GO" id="GO:0003964">
    <property type="term" value="F:RNA-directed DNA polymerase activity"/>
    <property type="evidence" value="ECO:0007669"/>
    <property type="project" value="UniProtKB-KW"/>
</dbReference>
<dbReference type="Gene3D" id="3.30.420.10">
    <property type="entry name" value="Ribonuclease H-like superfamily/Ribonuclease H"/>
    <property type="match status" value="1"/>
</dbReference>
<name>A0A7L4BH20_9CHAR</name>
<keyword evidence="2" id="KW-0548">Nucleotidyltransferase</keyword>
<evidence type="ECO:0000259" key="7">
    <source>
        <dbReference type="PROSITE" id="PS50994"/>
    </source>
</evidence>
<feature type="non-terminal residue" evidence="8">
    <location>
        <position position="64"/>
    </location>
</feature>
<dbReference type="InterPro" id="IPR012337">
    <property type="entry name" value="RNaseH-like_sf"/>
</dbReference>
<dbReference type="InterPro" id="IPR036397">
    <property type="entry name" value="RNaseH_sf"/>
</dbReference>
<keyword evidence="5" id="KW-0378">Hydrolase</keyword>
<feature type="domain" description="Integrase catalytic" evidence="7">
    <location>
        <begin position="1"/>
        <end position="64"/>
    </location>
</feature>
<keyword evidence="9" id="KW-1185">Reference proteome</keyword>
<dbReference type="GO" id="GO:0004519">
    <property type="term" value="F:endonuclease activity"/>
    <property type="evidence" value="ECO:0007669"/>
    <property type="project" value="UniProtKB-KW"/>
</dbReference>
<reference evidence="8 9" key="1">
    <citation type="submission" date="2019-09" db="EMBL/GenBank/DDBJ databases">
        <title>Bird 10,000 Genomes (B10K) Project - Family phase.</title>
        <authorList>
            <person name="Zhang G."/>
        </authorList>
    </citation>
    <scope>NUCLEOTIDE SEQUENCE [LARGE SCALE GENOMIC DNA]</scope>
    <source>
        <strain evidence="8">B10K-DU-009-16</strain>
        <tissue evidence="8">Muscle</tissue>
    </source>
</reference>